<dbReference type="InterPro" id="IPR032710">
    <property type="entry name" value="NTF2-like_dom_sf"/>
</dbReference>
<keyword evidence="3" id="KW-1185">Reference proteome</keyword>
<name>A0ABV5T5K9_9ACTN</name>
<dbReference type="Pfam" id="PF12680">
    <property type="entry name" value="SnoaL_2"/>
    <property type="match status" value="1"/>
</dbReference>
<proteinExistence type="predicted"/>
<dbReference type="SUPFAM" id="SSF54427">
    <property type="entry name" value="NTF2-like"/>
    <property type="match status" value="1"/>
</dbReference>
<comment type="caution">
    <text evidence="2">The sequence shown here is derived from an EMBL/GenBank/DDBJ whole genome shotgun (WGS) entry which is preliminary data.</text>
</comment>
<evidence type="ECO:0000313" key="2">
    <source>
        <dbReference type="EMBL" id="MFB9674363.1"/>
    </source>
</evidence>
<dbReference type="EMBL" id="JBHMBS010000001">
    <property type="protein sequence ID" value="MFB9674363.1"/>
    <property type="molecule type" value="Genomic_DNA"/>
</dbReference>
<dbReference type="Proteomes" id="UP001589610">
    <property type="component" value="Unassembled WGS sequence"/>
</dbReference>
<evidence type="ECO:0000313" key="3">
    <source>
        <dbReference type="Proteomes" id="UP001589610"/>
    </source>
</evidence>
<reference evidence="2 3" key="1">
    <citation type="submission" date="2024-09" db="EMBL/GenBank/DDBJ databases">
        <authorList>
            <person name="Sun Q."/>
            <person name="Mori K."/>
        </authorList>
    </citation>
    <scope>NUCLEOTIDE SEQUENCE [LARGE SCALE GENOMIC DNA]</scope>
    <source>
        <strain evidence="2 3">JCM 3028</strain>
    </source>
</reference>
<organism evidence="2 3">
    <name type="scientific">Streptosporangium vulgare</name>
    <dbReference type="NCBI Taxonomy" id="46190"/>
    <lineage>
        <taxon>Bacteria</taxon>
        <taxon>Bacillati</taxon>
        <taxon>Actinomycetota</taxon>
        <taxon>Actinomycetes</taxon>
        <taxon>Streptosporangiales</taxon>
        <taxon>Streptosporangiaceae</taxon>
        <taxon>Streptosporangium</taxon>
    </lineage>
</organism>
<dbReference type="RefSeq" id="WP_344744414.1">
    <property type="nucleotide sequence ID" value="NZ_BAAAWW010000044.1"/>
</dbReference>
<protein>
    <submittedName>
        <fullName evidence="2">Nuclear transport factor 2 family protein</fullName>
    </submittedName>
</protein>
<sequence>MPETPREIFERYVWAGAMTRNAAALAELFTVDGVIEAPLVPAGHTYPRRLEGREEIREAMAAHYRRPVRTDRTLNAAGTRYALHTTTDPDVFVAEIDTAFDGSAGPTTVSLVQIFRLRDGKIALLRDYFAPEEVD</sequence>
<dbReference type="InterPro" id="IPR037401">
    <property type="entry name" value="SnoaL-like"/>
</dbReference>
<accession>A0ABV5T5K9</accession>
<feature type="domain" description="SnoaL-like" evidence="1">
    <location>
        <begin position="15"/>
        <end position="123"/>
    </location>
</feature>
<evidence type="ECO:0000259" key="1">
    <source>
        <dbReference type="Pfam" id="PF12680"/>
    </source>
</evidence>
<dbReference type="Gene3D" id="3.10.450.50">
    <property type="match status" value="1"/>
</dbReference>
<gene>
    <name evidence="2" type="ORF">ACFFRH_02580</name>
</gene>